<name>A0ABX8CSF4_9NOCA</name>
<keyword evidence="3" id="KW-1185">Reference proteome</keyword>
<protein>
    <submittedName>
        <fullName evidence="2">Nuclear transport factor 2 family protein</fullName>
    </submittedName>
</protein>
<evidence type="ECO:0000313" key="3">
    <source>
        <dbReference type="Proteomes" id="UP000683310"/>
    </source>
</evidence>
<dbReference type="InterPro" id="IPR032710">
    <property type="entry name" value="NTF2-like_dom_sf"/>
</dbReference>
<dbReference type="RefSeq" id="WP_213558946.1">
    <property type="nucleotide sequence ID" value="NZ_JBHZDI010000198.1"/>
</dbReference>
<feature type="domain" description="SnoaL-like" evidence="1">
    <location>
        <begin position="3"/>
        <end position="129"/>
    </location>
</feature>
<evidence type="ECO:0000259" key="1">
    <source>
        <dbReference type="Pfam" id="PF13577"/>
    </source>
</evidence>
<reference evidence="2 3" key="1">
    <citation type="submission" date="2021-04" db="EMBL/GenBank/DDBJ databases">
        <title>Nocardia tengchongensis.</title>
        <authorList>
            <person name="Zhuang k."/>
            <person name="Ran Y."/>
            <person name="Li W."/>
        </authorList>
    </citation>
    <scope>NUCLEOTIDE SEQUENCE [LARGE SCALE GENOMIC DNA]</scope>
    <source>
        <strain evidence="2 3">CFH S0057</strain>
    </source>
</reference>
<dbReference type="SUPFAM" id="SSF54427">
    <property type="entry name" value="NTF2-like"/>
    <property type="match status" value="1"/>
</dbReference>
<organism evidence="2 3">
    <name type="scientific">Nocardia tengchongensis</name>
    <dbReference type="NCBI Taxonomy" id="2055889"/>
    <lineage>
        <taxon>Bacteria</taxon>
        <taxon>Bacillati</taxon>
        <taxon>Actinomycetota</taxon>
        <taxon>Actinomycetes</taxon>
        <taxon>Mycobacteriales</taxon>
        <taxon>Nocardiaceae</taxon>
        <taxon>Nocardia</taxon>
    </lineage>
</organism>
<dbReference type="EMBL" id="CP074371">
    <property type="protein sequence ID" value="QVI22867.1"/>
    <property type="molecule type" value="Genomic_DNA"/>
</dbReference>
<proteinExistence type="predicted"/>
<gene>
    <name evidence="2" type="ORF">KHQ06_07805</name>
</gene>
<dbReference type="Proteomes" id="UP000683310">
    <property type="component" value="Chromosome"/>
</dbReference>
<dbReference type="Pfam" id="PF13577">
    <property type="entry name" value="SnoaL_4"/>
    <property type="match status" value="1"/>
</dbReference>
<evidence type="ECO:0000313" key="2">
    <source>
        <dbReference type="EMBL" id="QVI22867.1"/>
    </source>
</evidence>
<accession>A0ABX8CSF4</accession>
<sequence>MSTAADTTAVTNLIAQYAELVDAGDFTGVGALFADAEFIGDGGSVRGSAGVEAMFHAMVIRYEDGTPRTHHVTTNIAIEFDEAAHTATARSYFTVFQALPTLPLQPIAAGRYRDRFQRVEGHWRFAERRVSMHLTGDLSGHLRMRVPAATPRDNLGD</sequence>
<dbReference type="InterPro" id="IPR037401">
    <property type="entry name" value="SnoaL-like"/>
</dbReference>
<dbReference type="Gene3D" id="3.10.450.50">
    <property type="match status" value="1"/>
</dbReference>
<dbReference type="CDD" id="cd00531">
    <property type="entry name" value="NTF2_like"/>
    <property type="match status" value="1"/>
</dbReference>